<organism evidence="1 2">
    <name type="scientific">Hyalomma asiaticum</name>
    <name type="common">Tick</name>
    <dbReference type="NCBI Taxonomy" id="266040"/>
    <lineage>
        <taxon>Eukaryota</taxon>
        <taxon>Metazoa</taxon>
        <taxon>Ecdysozoa</taxon>
        <taxon>Arthropoda</taxon>
        <taxon>Chelicerata</taxon>
        <taxon>Arachnida</taxon>
        <taxon>Acari</taxon>
        <taxon>Parasitiformes</taxon>
        <taxon>Ixodida</taxon>
        <taxon>Ixodoidea</taxon>
        <taxon>Ixodidae</taxon>
        <taxon>Hyalomminae</taxon>
        <taxon>Hyalomma</taxon>
    </lineage>
</organism>
<accession>A0ACB7TF88</accession>
<protein>
    <submittedName>
        <fullName evidence="1">Uncharacterized protein</fullName>
    </submittedName>
</protein>
<dbReference type="EMBL" id="CM023481">
    <property type="protein sequence ID" value="KAH6944781.1"/>
    <property type="molecule type" value="Genomic_DNA"/>
</dbReference>
<keyword evidence="2" id="KW-1185">Reference proteome</keyword>
<dbReference type="Proteomes" id="UP000821845">
    <property type="component" value="Chromosome 1"/>
</dbReference>
<proteinExistence type="predicted"/>
<sequence length="176" mass="18644">MGKNRGWRESGERAGVCRPPTTGEHLDSSGRGRACSADHEEGTARVVWQSPSGHSPTADSWALVPASQPGGDGGGLFKEEGGPGAAHPRRLGGKRHRGEGGSHEPYGRPDAWHASSTRTESISQAQLLLCAATRPARGSSLLRRRGAFHPSRTWGSSKTHGERPQEERGDGEGKQG</sequence>
<evidence type="ECO:0000313" key="1">
    <source>
        <dbReference type="EMBL" id="KAH6944781.1"/>
    </source>
</evidence>
<name>A0ACB7TF88_HYAAI</name>
<comment type="caution">
    <text evidence="1">The sequence shown here is derived from an EMBL/GenBank/DDBJ whole genome shotgun (WGS) entry which is preliminary data.</text>
</comment>
<gene>
    <name evidence="1" type="ORF">HPB50_005124</name>
</gene>
<reference evidence="1" key="1">
    <citation type="submission" date="2020-05" db="EMBL/GenBank/DDBJ databases">
        <title>Large-scale comparative analyses of tick genomes elucidate their genetic diversity and vector capacities.</title>
        <authorList>
            <person name="Jia N."/>
            <person name="Wang J."/>
            <person name="Shi W."/>
            <person name="Du L."/>
            <person name="Sun Y."/>
            <person name="Zhan W."/>
            <person name="Jiang J."/>
            <person name="Wang Q."/>
            <person name="Zhang B."/>
            <person name="Ji P."/>
            <person name="Sakyi L.B."/>
            <person name="Cui X."/>
            <person name="Yuan T."/>
            <person name="Jiang B."/>
            <person name="Yang W."/>
            <person name="Lam T.T.-Y."/>
            <person name="Chang Q."/>
            <person name="Ding S."/>
            <person name="Wang X."/>
            <person name="Zhu J."/>
            <person name="Ruan X."/>
            <person name="Zhao L."/>
            <person name="Wei J."/>
            <person name="Que T."/>
            <person name="Du C."/>
            <person name="Cheng J."/>
            <person name="Dai P."/>
            <person name="Han X."/>
            <person name="Huang E."/>
            <person name="Gao Y."/>
            <person name="Liu J."/>
            <person name="Shao H."/>
            <person name="Ye R."/>
            <person name="Li L."/>
            <person name="Wei W."/>
            <person name="Wang X."/>
            <person name="Wang C."/>
            <person name="Yang T."/>
            <person name="Huo Q."/>
            <person name="Li W."/>
            <person name="Guo W."/>
            <person name="Chen H."/>
            <person name="Zhou L."/>
            <person name="Ni X."/>
            <person name="Tian J."/>
            <person name="Zhou Y."/>
            <person name="Sheng Y."/>
            <person name="Liu T."/>
            <person name="Pan Y."/>
            <person name="Xia L."/>
            <person name="Li J."/>
            <person name="Zhao F."/>
            <person name="Cao W."/>
        </authorList>
    </citation>
    <scope>NUCLEOTIDE SEQUENCE</scope>
    <source>
        <strain evidence="1">Hyas-2018</strain>
    </source>
</reference>
<evidence type="ECO:0000313" key="2">
    <source>
        <dbReference type="Proteomes" id="UP000821845"/>
    </source>
</evidence>